<dbReference type="FunFam" id="3.30.160.60:FF:000145">
    <property type="entry name" value="Zinc finger protein 574"/>
    <property type="match status" value="1"/>
</dbReference>
<evidence type="ECO:0000256" key="4">
    <source>
        <dbReference type="ARBA" id="ARBA00013638"/>
    </source>
</evidence>
<dbReference type="SMART" id="SM00355">
    <property type="entry name" value="ZnF_C2H2"/>
    <property type="match status" value="8"/>
</dbReference>
<feature type="domain" description="C2H2-type" evidence="14">
    <location>
        <begin position="187"/>
        <end position="215"/>
    </location>
</feature>
<evidence type="ECO:0000256" key="9">
    <source>
        <dbReference type="ARBA" id="ARBA00022771"/>
    </source>
</evidence>
<keyword evidence="6" id="KW-0302">Gap protein</keyword>
<evidence type="ECO:0000256" key="5">
    <source>
        <dbReference type="ARBA" id="ARBA00022473"/>
    </source>
</evidence>
<keyword evidence="12" id="KW-0539">Nucleus</keyword>
<sequence>MSTVEYSQAITTHRRSSWKNVYNCKFCQYFTTSLLSMTSHRLKQHYSVLEEFTCENAKIELYYCKDCDFKTKLTVLFKQHIHKYHSFKRESADSLLNEDFRIQYYVCEKCNFETNLSLKWIQHTSKCTGKKENLQIVPSPKENVTHNSDFKQTSEIRWYYCAKCSYKDNFKHYFNRHIRSHDSEKLYACDKCPYKSKYKSNLKMHISTLHQNDENLKWYKCNECPLKTKYRPNLKRHVIEQHLANENIKLYECEVCPFKTKRKNHLSQHEKVHSGIKSYQCDYCSYAGKRMEHLKRHINKHHLNKTESK</sequence>
<dbReference type="PROSITE" id="PS50157">
    <property type="entry name" value="ZINC_FINGER_C2H2_2"/>
    <property type="match status" value="4"/>
</dbReference>
<gene>
    <name evidence="15" type="ORF">Zmor_020656</name>
</gene>
<evidence type="ECO:0000313" key="15">
    <source>
        <dbReference type="EMBL" id="KAJ3648887.1"/>
    </source>
</evidence>
<keyword evidence="10" id="KW-0862">Zinc</keyword>
<dbReference type="Proteomes" id="UP001168821">
    <property type="component" value="Unassembled WGS sequence"/>
</dbReference>
<dbReference type="InterPro" id="IPR013087">
    <property type="entry name" value="Znf_C2H2_type"/>
</dbReference>
<comment type="subcellular location">
    <subcellularLocation>
        <location evidence="2">Nucleus</location>
    </subcellularLocation>
</comment>
<comment type="caution">
    <text evidence="15">The sequence shown here is derived from an EMBL/GenBank/DDBJ whole genome shotgun (WGS) entry which is preliminary data.</text>
</comment>
<comment type="similarity">
    <text evidence="3">Belongs to the hunchback C2H2-type zinc-finger protein family.</text>
</comment>
<dbReference type="GO" id="GO:0003677">
    <property type="term" value="F:DNA binding"/>
    <property type="evidence" value="ECO:0007669"/>
    <property type="project" value="UniProtKB-KW"/>
</dbReference>
<dbReference type="InterPro" id="IPR036236">
    <property type="entry name" value="Znf_C2H2_sf"/>
</dbReference>
<proteinExistence type="inferred from homology"/>
<evidence type="ECO:0000256" key="11">
    <source>
        <dbReference type="ARBA" id="ARBA00023125"/>
    </source>
</evidence>
<feature type="domain" description="C2H2-type" evidence="14">
    <location>
        <begin position="251"/>
        <end position="278"/>
    </location>
</feature>
<evidence type="ECO:0000256" key="12">
    <source>
        <dbReference type="ARBA" id="ARBA00023242"/>
    </source>
</evidence>
<keyword evidence="7" id="KW-0479">Metal-binding</keyword>
<feature type="domain" description="C2H2-type" evidence="14">
    <location>
        <begin position="159"/>
        <end position="186"/>
    </location>
</feature>
<accession>A0AA38I4C3</accession>
<comment type="function">
    <text evidence="1">Gap class segmentation protein that controls development of head structures.</text>
</comment>
<dbReference type="AlphaFoldDB" id="A0AA38I4C3"/>
<evidence type="ECO:0000313" key="16">
    <source>
        <dbReference type="Proteomes" id="UP001168821"/>
    </source>
</evidence>
<dbReference type="GO" id="GO:0035282">
    <property type="term" value="P:segmentation"/>
    <property type="evidence" value="ECO:0007669"/>
    <property type="project" value="UniProtKB-KW"/>
</dbReference>
<organism evidence="15 16">
    <name type="scientific">Zophobas morio</name>
    <dbReference type="NCBI Taxonomy" id="2755281"/>
    <lineage>
        <taxon>Eukaryota</taxon>
        <taxon>Metazoa</taxon>
        <taxon>Ecdysozoa</taxon>
        <taxon>Arthropoda</taxon>
        <taxon>Hexapoda</taxon>
        <taxon>Insecta</taxon>
        <taxon>Pterygota</taxon>
        <taxon>Neoptera</taxon>
        <taxon>Endopterygota</taxon>
        <taxon>Coleoptera</taxon>
        <taxon>Polyphaga</taxon>
        <taxon>Cucujiformia</taxon>
        <taxon>Tenebrionidae</taxon>
        <taxon>Zophobas</taxon>
    </lineage>
</organism>
<dbReference type="SUPFAM" id="SSF57667">
    <property type="entry name" value="beta-beta-alpha zinc fingers"/>
    <property type="match status" value="3"/>
</dbReference>
<protein>
    <recommendedName>
        <fullName evidence="4">Protein hunchback</fullName>
    </recommendedName>
</protein>
<dbReference type="Gene3D" id="3.30.160.60">
    <property type="entry name" value="Classic Zinc Finger"/>
    <property type="match status" value="4"/>
</dbReference>
<evidence type="ECO:0000256" key="1">
    <source>
        <dbReference type="ARBA" id="ARBA00003983"/>
    </source>
</evidence>
<name>A0AA38I4C3_9CUCU</name>
<keyword evidence="16" id="KW-1185">Reference proteome</keyword>
<evidence type="ECO:0000256" key="8">
    <source>
        <dbReference type="ARBA" id="ARBA00022737"/>
    </source>
</evidence>
<evidence type="ECO:0000256" key="13">
    <source>
        <dbReference type="PROSITE-ProRule" id="PRU00042"/>
    </source>
</evidence>
<dbReference type="PANTHER" id="PTHR24392">
    <property type="entry name" value="ZINC FINGER PROTEIN"/>
    <property type="match status" value="1"/>
</dbReference>
<dbReference type="Pfam" id="PF00096">
    <property type="entry name" value="zf-C2H2"/>
    <property type="match status" value="3"/>
</dbReference>
<dbReference type="GO" id="GO:0008270">
    <property type="term" value="F:zinc ion binding"/>
    <property type="evidence" value="ECO:0007669"/>
    <property type="project" value="UniProtKB-KW"/>
</dbReference>
<keyword evidence="8" id="KW-0677">Repeat</keyword>
<dbReference type="GO" id="GO:0005634">
    <property type="term" value="C:nucleus"/>
    <property type="evidence" value="ECO:0007669"/>
    <property type="project" value="UniProtKB-SubCell"/>
</dbReference>
<evidence type="ECO:0000256" key="2">
    <source>
        <dbReference type="ARBA" id="ARBA00004123"/>
    </source>
</evidence>
<keyword evidence="9 13" id="KW-0863">Zinc-finger</keyword>
<evidence type="ECO:0000256" key="7">
    <source>
        <dbReference type="ARBA" id="ARBA00022723"/>
    </source>
</evidence>
<feature type="domain" description="C2H2-type" evidence="14">
    <location>
        <begin position="279"/>
        <end position="306"/>
    </location>
</feature>
<dbReference type="PANTHER" id="PTHR24392:SF49">
    <property type="entry name" value="PROTEIN HUNCHBACK"/>
    <property type="match status" value="1"/>
</dbReference>
<dbReference type="EMBL" id="JALNTZ010000006">
    <property type="protein sequence ID" value="KAJ3648887.1"/>
    <property type="molecule type" value="Genomic_DNA"/>
</dbReference>
<evidence type="ECO:0000259" key="14">
    <source>
        <dbReference type="PROSITE" id="PS50157"/>
    </source>
</evidence>
<dbReference type="FunFam" id="3.30.160.60:FF:002203">
    <property type="entry name" value="Zinc finger protein 142-like Protein"/>
    <property type="match status" value="1"/>
</dbReference>
<evidence type="ECO:0000256" key="6">
    <source>
        <dbReference type="ARBA" id="ARBA00022492"/>
    </source>
</evidence>
<evidence type="ECO:0000256" key="10">
    <source>
        <dbReference type="ARBA" id="ARBA00022833"/>
    </source>
</evidence>
<evidence type="ECO:0000256" key="3">
    <source>
        <dbReference type="ARBA" id="ARBA00007746"/>
    </source>
</evidence>
<keyword evidence="5" id="KW-0217">Developmental protein</keyword>
<keyword evidence="11" id="KW-0238">DNA-binding</keyword>
<reference evidence="15" key="1">
    <citation type="journal article" date="2023" name="G3 (Bethesda)">
        <title>Whole genome assemblies of Zophobas morio and Tenebrio molitor.</title>
        <authorList>
            <person name="Kaur S."/>
            <person name="Stinson S.A."/>
            <person name="diCenzo G.C."/>
        </authorList>
    </citation>
    <scope>NUCLEOTIDE SEQUENCE</scope>
    <source>
        <strain evidence="15">QUZm001</strain>
    </source>
</reference>